<protein>
    <submittedName>
        <fullName evidence="1">Uncharacterized protein</fullName>
    </submittedName>
</protein>
<organism evidence="1">
    <name type="scientific">Siphoviridae sp. ctOVO10</name>
    <dbReference type="NCBI Taxonomy" id="2826311"/>
    <lineage>
        <taxon>Viruses</taxon>
        <taxon>Duplodnaviria</taxon>
        <taxon>Heunggongvirae</taxon>
        <taxon>Uroviricota</taxon>
        <taxon>Caudoviricetes</taxon>
    </lineage>
</organism>
<proteinExistence type="predicted"/>
<name>A0A8S5M2U2_9CAUD</name>
<accession>A0A8S5M2U2</accession>
<reference evidence="1" key="1">
    <citation type="journal article" date="2021" name="Proc. Natl. Acad. Sci. U.S.A.">
        <title>A Catalog of Tens of Thousands of Viruses from Human Metagenomes Reveals Hidden Associations with Chronic Diseases.</title>
        <authorList>
            <person name="Tisza M.J."/>
            <person name="Buck C.B."/>
        </authorList>
    </citation>
    <scope>NUCLEOTIDE SEQUENCE</scope>
    <source>
        <strain evidence="1">CtOVO10</strain>
    </source>
</reference>
<evidence type="ECO:0000313" key="1">
    <source>
        <dbReference type="EMBL" id="DAD76633.1"/>
    </source>
</evidence>
<dbReference type="EMBL" id="BK014806">
    <property type="protein sequence ID" value="DAD76633.1"/>
    <property type="molecule type" value="Genomic_DNA"/>
</dbReference>
<sequence length="29" mass="3523">MSIEQNVGIFIYKMGKINNLCVFDYQKYY</sequence>